<accession>A0A368VXR1</accession>
<dbReference type="InterPro" id="IPR025847">
    <property type="entry name" value="MEDS_domain"/>
</dbReference>
<proteinExistence type="predicted"/>
<evidence type="ECO:0000256" key="1">
    <source>
        <dbReference type="SAM" id="MobiDB-lite"/>
    </source>
</evidence>
<evidence type="ECO:0000313" key="4">
    <source>
        <dbReference type="Proteomes" id="UP000253495"/>
    </source>
</evidence>
<organism evidence="3 4">
    <name type="scientific">Halopolyspora algeriensis</name>
    <dbReference type="NCBI Taxonomy" id="1500506"/>
    <lineage>
        <taxon>Bacteria</taxon>
        <taxon>Bacillati</taxon>
        <taxon>Actinomycetota</taxon>
        <taxon>Actinomycetes</taxon>
        <taxon>Actinomycetes incertae sedis</taxon>
        <taxon>Halopolyspora</taxon>
    </lineage>
</organism>
<protein>
    <submittedName>
        <fullName evidence="3">DcmR-like sensory protein</fullName>
    </submittedName>
</protein>
<dbReference type="Proteomes" id="UP000253495">
    <property type="component" value="Unassembled WGS sequence"/>
</dbReference>
<name>A0A368VXR1_9ACTN</name>
<evidence type="ECO:0000313" key="3">
    <source>
        <dbReference type="EMBL" id="RCW46097.1"/>
    </source>
</evidence>
<feature type="region of interest" description="Disordered" evidence="1">
    <location>
        <begin position="92"/>
        <end position="118"/>
    </location>
</feature>
<sequence length="132" mass="14256">MAAMRKSGLAQDARGLSRHDHLCWRYDEPAEFRSRMREFVAEGLALGQRVCYVATGTAEALTDELREVVGMDQALLSGAAQVTSVGGTCAADTAIEPSTPASTPPPPYSAPPGRGRPASWRCSTWTPYVWSR</sequence>
<comment type="caution">
    <text evidence="3">The sequence shown here is derived from an EMBL/GenBank/DDBJ whole genome shotgun (WGS) entry which is preliminary data.</text>
</comment>
<reference evidence="3 4" key="1">
    <citation type="submission" date="2018-07" db="EMBL/GenBank/DDBJ databases">
        <title>Genomic Encyclopedia of Type Strains, Phase III (KMG-III): the genomes of soil and plant-associated and newly described type strains.</title>
        <authorList>
            <person name="Whitman W."/>
        </authorList>
    </citation>
    <scope>NUCLEOTIDE SEQUENCE [LARGE SCALE GENOMIC DNA]</scope>
    <source>
        <strain evidence="3 4">CECT 8575</strain>
    </source>
</reference>
<gene>
    <name evidence="3" type="ORF">DFQ14_102399</name>
</gene>
<feature type="domain" description="MEDS" evidence="2">
    <location>
        <begin position="20"/>
        <end position="97"/>
    </location>
</feature>
<evidence type="ECO:0000259" key="2">
    <source>
        <dbReference type="Pfam" id="PF14417"/>
    </source>
</evidence>
<dbReference type="AlphaFoldDB" id="A0A368VXR1"/>
<dbReference type="EMBL" id="QPJC01000002">
    <property type="protein sequence ID" value="RCW46097.1"/>
    <property type="molecule type" value="Genomic_DNA"/>
</dbReference>
<keyword evidence="4" id="KW-1185">Reference proteome</keyword>
<dbReference type="Pfam" id="PF14417">
    <property type="entry name" value="MEDS"/>
    <property type="match status" value="1"/>
</dbReference>